<dbReference type="Proteomes" id="UP000824078">
    <property type="component" value="Unassembled WGS sequence"/>
</dbReference>
<name>A0A9D1L453_9ACTN</name>
<dbReference type="GO" id="GO:0005829">
    <property type="term" value="C:cytosol"/>
    <property type="evidence" value="ECO:0007669"/>
    <property type="project" value="TreeGrafter"/>
</dbReference>
<organism evidence="7 8">
    <name type="scientific">Candidatus Coprovicinus avistercoris</name>
    <dbReference type="NCBI Taxonomy" id="2840754"/>
    <lineage>
        <taxon>Bacteria</taxon>
        <taxon>Bacillati</taxon>
        <taxon>Actinomycetota</taxon>
        <taxon>Coriobacteriia</taxon>
        <taxon>Coriobacteriales</taxon>
        <taxon>Coriobacteriaceae</taxon>
        <taxon>Coriobacteriaceae incertae sedis</taxon>
        <taxon>Candidatus Coprovicinus</taxon>
    </lineage>
</organism>
<evidence type="ECO:0000256" key="1">
    <source>
        <dbReference type="ARBA" id="ARBA00022679"/>
    </source>
</evidence>
<comment type="caution">
    <text evidence="7">The sequence shown here is derived from an EMBL/GenBank/DDBJ whole genome shotgun (WGS) entry which is preliminary data.</text>
</comment>
<feature type="active site" evidence="5">
    <location>
        <position position="195"/>
    </location>
</feature>
<protein>
    <recommendedName>
        <fullName evidence="4">Malonyl CoA-acyl carrier protein transacylase</fullName>
        <ecNumber evidence="4">2.3.1.39</ecNumber>
    </recommendedName>
</protein>
<dbReference type="Gene3D" id="3.40.366.10">
    <property type="entry name" value="Malonyl-Coenzyme A Acyl Carrier Protein, domain 2"/>
    <property type="match status" value="1"/>
</dbReference>
<keyword evidence="2 4" id="KW-0012">Acyltransferase</keyword>
<dbReference type="InterPro" id="IPR024925">
    <property type="entry name" value="Malonyl_CoA-ACP_transAc"/>
</dbReference>
<dbReference type="InterPro" id="IPR001227">
    <property type="entry name" value="Ac_transferase_dom_sf"/>
</dbReference>
<evidence type="ECO:0000313" key="7">
    <source>
        <dbReference type="EMBL" id="HIU23450.1"/>
    </source>
</evidence>
<proteinExistence type="inferred from homology"/>
<dbReference type="GO" id="GO:0006633">
    <property type="term" value="P:fatty acid biosynthetic process"/>
    <property type="evidence" value="ECO:0007669"/>
    <property type="project" value="TreeGrafter"/>
</dbReference>
<accession>A0A9D1L453</accession>
<evidence type="ECO:0000256" key="3">
    <source>
        <dbReference type="ARBA" id="ARBA00048462"/>
    </source>
</evidence>
<evidence type="ECO:0000256" key="2">
    <source>
        <dbReference type="ARBA" id="ARBA00023315"/>
    </source>
</evidence>
<dbReference type="SUPFAM" id="SSF55048">
    <property type="entry name" value="Probable ACP-binding domain of malonyl-CoA ACP transacylase"/>
    <property type="match status" value="1"/>
</dbReference>
<evidence type="ECO:0000256" key="5">
    <source>
        <dbReference type="PIRSR" id="PIRSR000446-1"/>
    </source>
</evidence>
<dbReference type="SMART" id="SM00827">
    <property type="entry name" value="PKS_AT"/>
    <property type="match status" value="1"/>
</dbReference>
<comment type="catalytic activity">
    <reaction evidence="3 4">
        <text>holo-[ACP] + malonyl-CoA = malonyl-[ACP] + CoA</text>
        <dbReference type="Rhea" id="RHEA:41792"/>
        <dbReference type="Rhea" id="RHEA-COMP:9623"/>
        <dbReference type="Rhea" id="RHEA-COMP:9685"/>
        <dbReference type="ChEBI" id="CHEBI:57287"/>
        <dbReference type="ChEBI" id="CHEBI:57384"/>
        <dbReference type="ChEBI" id="CHEBI:64479"/>
        <dbReference type="ChEBI" id="CHEBI:78449"/>
        <dbReference type="EC" id="2.3.1.39"/>
    </reaction>
</comment>
<dbReference type="GO" id="GO:0004314">
    <property type="term" value="F:[acyl-carrier-protein] S-malonyltransferase activity"/>
    <property type="evidence" value="ECO:0007669"/>
    <property type="project" value="UniProtKB-EC"/>
</dbReference>
<gene>
    <name evidence="7" type="ORF">IAD17_00780</name>
</gene>
<evidence type="ECO:0000313" key="8">
    <source>
        <dbReference type="Proteomes" id="UP000824078"/>
    </source>
</evidence>
<dbReference type="PANTHER" id="PTHR42681:SF1">
    <property type="entry name" value="MALONYL-COA-ACYL CARRIER PROTEIN TRANSACYLASE, MITOCHONDRIAL"/>
    <property type="match status" value="1"/>
</dbReference>
<reference evidence="7" key="1">
    <citation type="submission" date="2020-10" db="EMBL/GenBank/DDBJ databases">
        <authorList>
            <person name="Gilroy R."/>
        </authorList>
    </citation>
    <scope>NUCLEOTIDE SEQUENCE</scope>
    <source>
        <strain evidence="7">ChiHjej12B11-29160</strain>
    </source>
</reference>
<dbReference type="InterPro" id="IPR050858">
    <property type="entry name" value="Mal-CoA-ACP_Trans/PKS_FabD"/>
</dbReference>
<evidence type="ECO:0000259" key="6">
    <source>
        <dbReference type="SMART" id="SM00827"/>
    </source>
</evidence>
<dbReference type="PIRSF" id="PIRSF000446">
    <property type="entry name" value="Mct"/>
    <property type="match status" value="1"/>
</dbReference>
<feature type="active site" evidence="5">
    <location>
        <position position="90"/>
    </location>
</feature>
<reference evidence="7" key="2">
    <citation type="journal article" date="2021" name="PeerJ">
        <title>Extensive microbial diversity within the chicken gut microbiome revealed by metagenomics and culture.</title>
        <authorList>
            <person name="Gilroy R."/>
            <person name="Ravi A."/>
            <person name="Getino M."/>
            <person name="Pursley I."/>
            <person name="Horton D.L."/>
            <person name="Alikhan N.F."/>
            <person name="Baker D."/>
            <person name="Gharbi K."/>
            <person name="Hall N."/>
            <person name="Watson M."/>
            <person name="Adriaenssens E.M."/>
            <person name="Foster-Nyarko E."/>
            <person name="Jarju S."/>
            <person name="Secka A."/>
            <person name="Antonio M."/>
            <person name="Oren A."/>
            <person name="Chaudhuri R.R."/>
            <person name="La Ragione R."/>
            <person name="Hildebrand F."/>
            <person name="Pallen M.J."/>
        </authorList>
    </citation>
    <scope>NUCLEOTIDE SEQUENCE</scope>
    <source>
        <strain evidence="7">ChiHjej12B11-29160</strain>
    </source>
</reference>
<dbReference type="InterPro" id="IPR016036">
    <property type="entry name" value="Malonyl_transacylase_ACP-bd"/>
</dbReference>
<keyword evidence="1 4" id="KW-0808">Transferase</keyword>
<evidence type="ECO:0000256" key="4">
    <source>
        <dbReference type="PIRNR" id="PIRNR000446"/>
    </source>
</evidence>
<dbReference type="InterPro" id="IPR016035">
    <property type="entry name" value="Acyl_Trfase/lysoPLipase"/>
</dbReference>
<dbReference type="Pfam" id="PF00698">
    <property type="entry name" value="Acyl_transf_1"/>
    <property type="match status" value="1"/>
</dbReference>
<dbReference type="EMBL" id="DVMQ01000003">
    <property type="protein sequence ID" value="HIU23450.1"/>
    <property type="molecule type" value="Genomic_DNA"/>
</dbReference>
<feature type="domain" description="Malonyl-CoA:ACP transacylase (MAT)" evidence="6">
    <location>
        <begin position="7"/>
        <end position="297"/>
    </location>
</feature>
<dbReference type="AlphaFoldDB" id="A0A9D1L453"/>
<dbReference type="InterPro" id="IPR014043">
    <property type="entry name" value="Acyl_transferase_dom"/>
</dbReference>
<dbReference type="Gene3D" id="3.30.70.250">
    <property type="entry name" value="Malonyl-CoA ACP transacylase, ACP-binding"/>
    <property type="match status" value="1"/>
</dbReference>
<sequence>MGKVAFLFSGQGAQHPGMGKGLYDREPAVRELMDALDHEMPGLLELCFDGSKEDLQKTENTQPCVFALDLACARALVARGIKPDAVAGFSLGEVAALTFAGALSLSEGFALVRHRGELMAQASEQNPGGMRAVVKLDASTIEELAERAGDCWPVNYNSAQQTSVAGLPEGLERLDVLVREAGGRSLPVKVSGAFHSPLMLPATEGLRAWLSEHPLAPTQTTVIANVTAEPYPVEIAEMNELLASQASHPVRWQQTVEMLVSQGFDSFIECGPGKTLTGLVSRTAPDVWAQPAETPEQLDKVLEHLEGSQA</sequence>
<dbReference type="PANTHER" id="PTHR42681">
    <property type="entry name" value="MALONYL-COA-ACYL CARRIER PROTEIN TRANSACYLASE, MITOCHONDRIAL"/>
    <property type="match status" value="1"/>
</dbReference>
<dbReference type="SUPFAM" id="SSF52151">
    <property type="entry name" value="FabD/lysophospholipase-like"/>
    <property type="match status" value="1"/>
</dbReference>
<comment type="similarity">
    <text evidence="4">Belongs to the fabD family.</text>
</comment>
<dbReference type="EC" id="2.3.1.39" evidence="4"/>